<reference evidence="1" key="1">
    <citation type="submission" date="2021-04" db="EMBL/GenBank/DDBJ databases">
        <authorList>
            <person name="Zhang D.-C."/>
        </authorList>
    </citation>
    <scope>NUCLEOTIDE SEQUENCE</scope>
    <source>
        <strain evidence="1">CGMCC 1.15697</strain>
    </source>
</reference>
<dbReference type="Proteomes" id="UP000672602">
    <property type="component" value="Unassembled WGS sequence"/>
</dbReference>
<evidence type="ECO:0000313" key="2">
    <source>
        <dbReference type="Proteomes" id="UP000672602"/>
    </source>
</evidence>
<evidence type="ECO:0000313" key="1">
    <source>
        <dbReference type="EMBL" id="MBP5857976.1"/>
    </source>
</evidence>
<organism evidence="1 2">
    <name type="scientific">Marivibrio halodurans</name>
    <dbReference type="NCBI Taxonomy" id="2039722"/>
    <lineage>
        <taxon>Bacteria</taxon>
        <taxon>Pseudomonadati</taxon>
        <taxon>Pseudomonadota</taxon>
        <taxon>Alphaproteobacteria</taxon>
        <taxon>Rhodospirillales</taxon>
        <taxon>Rhodospirillaceae</taxon>
        <taxon>Marivibrio</taxon>
    </lineage>
</organism>
<dbReference type="RefSeq" id="WP_210682566.1">
    <property type="nucleotide sequence ID" value="NZ_JAGMWN010000006.1"/>
</dbReference>
<proteinExistence type="predicted"/>
<accession>A0A8J7SNY0</accession>
<comment type="caution">
    <text evidence="1">The sequence shown here is derived from an EMBL/GenBank/DDBJ whole genome shotgun (WGS) entry which is preliminary data.</text>
</comment>
<sequence length="85" mass="9285">MSDSFDDGPEAQARRLTIELAETRRLAEAGERLYTEILDSLRRRVGRDGDQDVAGLAKDLNAALTRYAPAAAEVRRRAPRDGGGS</sequence>
<keyword evidence="2" id="KW-1185">Reference proteome</keyword>
<protein>
    <submittedName>
        <fullName evidence="1">Uncharacterized protein</fullName>
    </submittedName>
</protein>
<dbReference type="EMBL" id="JAGMWN010000006">
    <property type="protein sequence ID" value="MBP5857976.1"/>
    <property type="molecule type" value="Genomic_DNA"/>
</dbReference>
<dbReference type="AlphaFoldDB" id="A0A8J7SNY0"/>
<name>A0A8J7SNY0_9PROT</name>
<gene>
    <name evidence="1" type="ORF">KAJ83_13235</name>
</gene>